<evidence type="ECO:0000259" key="15">
    <source>
        <dbReference type="SMART" id="SM00891"/>
    </source>
</evidence>
<keyword evidence="17" id="KW-1185">Reference proteome</keyword>
<name>K8F1W0_9CHLO</name>
<keyword evidence="7 13" id="KW-0227">DNA damage</keyword>
<accession>K8F1W0</accession>
<comment type="subunit">
    <text evidence="13">Interacts with EME1.</text>
</comment>
<keyword evidence="9 13" id="KW-0460">Magnesium</keyword>
<dbReference type="GeneID" id="19014506"/>
<dbReference type="STRING" id="41875.K8F1W0"/>
<dbReference type="InterPro" id="IPR011335">
    <property type="entry name" value="Restrct_endonuc-II-like"/>
</dbReference>
<feature type="domain" description="ERCC4" evidence="15">
    <location>
        <begin position="485"/>
        <end position="583"/>
    </location>
</feature>
<dbReference type="EMBL" id="FO082272">
    <property type="protein sequence ID" value="CCO66080.1"/>
    <property type="molecule type" value="Genomic_DNA"/>
</dbReference>
<dbReference type="InterPro" id="IPR042530">
    <property type="entry name" value="EME1/EME2_C"/>
</dbReference>
<evidence type="ECO:0000256" key="4">
    <source>
        <dbReference type="ARBA" id="ARBA00022722"/>
    </source>
</evidence>
<dbReference type="Proteomes" id="UP000198341">
    <property type="component" value="Chromosome 7"/>
</dbReference>
<feature type="compositionally biased region" description="Low complexity" evidence="14">
    <location>
        <begin position="174"/>
        <end position="189"/>
    </location>
</feature>
<evidence type="ECO:0000256" key="8">
    <source>
        <dbReference type="ARBA" id="ARBA00022801"/>
    </source>
</evidence>
<feature type="compositionally biased region" description="Basic and acidic residues" evidence="14">
    <location>
        <begin position="190"/>
        <end position="205"/>
    </location>
</feature>
<feature type="region of interest" description="Disordered" evidence="14">
    <location>
        <begin position="165"/>
        <end position="205"/>
    </location>
</feature>
<dbReference type="InterPro" id="IPR047417">
    <property type="entry name" value="WHD_MUS81"/>
</dbReference>
<dbReference type="PANTHER" id="PTHR13451">
    <property type="entry name" value="CLASS II CROSSOVER JUNCTION ENDONUCLEASE MUS81"/>
    <property type="match status" value="1"/>
</dbReference>
<sequence>MWLKQAQIEECARVAHEKCFSCFQKHHDDEEEENAMMKTTNEEKEAEFYLSLPAHKRPKCVGNVKLYYFFAELREQTMKINTNNKGNSNNNSHQHSVVGKVQESIRKCEIQIKDCETANGLTGVGPKLLKYFETFFRLYPPSQSKEKELEKERLLQLVKEREKIKRKQERAKKNVGTTTTKTTMKNINDNNKRGREEDGWGRGRDIGDVEEQLELRRAFSQEQPSQSMLQQKQRKTASSKKWHPKYKTAPFALLATLHKLMLEGKKQCTKDELINATDASGLSNMSIRPRVEAFSREQASYQGRDMSSQYSGWSCFNKYLKNAPTGHEAPMVFTWSNPMIIRLTDEGTIVAEKCHREAEIHGDCTCGLINTDNTNNPSMNLAAKQSQERENQKINVVSLLSDSDEDCFNGDASRERQFDAKISKNNDENEDTKTVTKKKINSKNVVRNWHGIAAEENDWNSAAELEVRLPPLQPGEKFQDVYDVVFLFDNREQYDKDFRPEHLVKYFENVNLRAEQCFITIGDALWVAEDRKSKERFCLDYILERKSVADLSGSITSGRYIRQKYRLDKCGLEKVMYLVEGNIERDFHLEERQKLAVKSALIETDIHDDIYMLRTESLEKTKKLYVDLTRSIQDLYNPRVGRDKAAQRAFFANCLPTFNAFHENMKNFVASESTVQNTWGVMLAQVKGMGPDSAEAIVNLYPTPISLYETFNRLNWDESRCVDLIAQIQPKERRIGRSAAQNFYEAFFK</sequence>
<dbReference type="OrthoDB" id="5963188at2759"/>
<dbReference type="GO" id="GO:0031573">
    <property type="term" value="P:mitotic intra-S DNA damage checkpoint signaling"/>
    <property type="evidence" value="ECO:0007669"/>
    <property type="project" value="TreeGrafter"/>
</dbReference>
<keyword evidence="8 13" id="KW-0378">Hydrolase</keyword>
<keyword evidence="10 13" id="KW-0233">DNA recombination</keyword>
<keyword evidence="4 13" id="KW-0540">Nuclease</keyword>
<comment type="subcellular location">
    <subcellularLocation>
        <location evidence="2 13">Nucleus</location>
    </subcellularLocation>
</comment>
<dbReference type="GO" id="GO:0006308">
    <property type="term" value="P:DNA catabolic process"/>
    <property type="evidence" value="ECO:0007669"/>
    <property type="project" value="UniProtKB-UniRule"/>
</dbReference>
<dbReference type="PANTHER" id="PTHR13451:SF0">
    <property type="entry name" value="CROSSOVER JUNCTION ENDONUCLEASE MUS81"/>
    <property type="match status" value="1"/>
</dbReference>
<dbReference type="GO" id="GO:0000712">
    <property type="term" value="P:resolution of meiotic recombination intermediates"/>
    <property type="evidence" value="ECO:0007669"/>
    <property type="project" value="TreeGrafter"/>
</dbReference>
<dbReference type="GO" id="GO:0046872">
    <property type="term" value="F:metal ion binding"/>
    <property type="evidence" value="ECO:0007669"/>
    <property type="project" value="UniProtKB-UniRule"/>
</dbReference>
<dbReference type="GO" id="GO:0008821">
    <property type="term" value="F:crossover junction DNA endonuclease activity"/>
    <property type="evidence" value="ECO:0007669"/>
    <property type="project" value="UniProtKB-UniRule"/>
</dbReference>
<dbReference type="SMART" id="SM00891">
    <property type="entry name" value="ERCC4"/>
    <property type="match status" value="1"/>
</dbReference>
<dbReference type="KEGG" id="bpg:Bathy07g00160"/>
<feature type="region of interest" description="Disordered" evidence="14">
    <location>
        <begin position="218"/>
        <end position="242"/>
    </location>
</feature>
<evidence type="ECO:0000256" key="3">
    <source>
        <dbReference type="ARBA" id="ARBA00010015"/>
    </source>
</evidence>
<keyword evidence="12 13" id="KW-0539">Nucleus</keyword>
<evidence type="ECO:0000313" key="17">
    <source>
        <dbReference type="Proteomes" id="UP000198341"/>
    </source>
</evidence>
<evidence type="ECO:0000256" key="13">
    <source>
        <dbReference type="RuleBase" id="RU369042"/>
    </source>
</evidence>
<evidence type="ECO:0000256" key="10">
    <source>
        <dbReference type="ARBA" id="ARBA00023172"/>
    </source>
</evidence>
<dbReference type="GO" id="GO:0048257">
    <property type="term" value="F:3'-flap endonuclease activity"/>
    <property type="evidence" value="ECO:0007669"/>
    <property type="project" value="TreeGrafter"/>
</dbReference>
<comment type="similarity">
    <text evidence="3 13">Belongs to the XPF family.</text>
</comment>
<proteinExistence type="inferred from homology"/>
<organism evidence="16 17">
    <name type="scientific">Bathycoccus prasinos</name>
    <dbReference type="NCBI Taxonomy" id="41875"/>
    <lineage>
        <taxon>Eukaryota</taxon>
        <taxon>Viridiplantae</taxon>
        <taxon>Chlorophyta</taxon>
        <taxon>Mamiellophyceae</taxon>
        <taxon>Mamiellales</taxon>
        <taxon>Bathycoccaceae</taxon>
        <taxon>Bathycoccus</taxon>
    </lineage>
</organism>
<dbReference type="GO" id="GO:0003677">
    <property type="term" value="F:DNA binding"/>
    <property type="evidence" value="ECO:0007669"/>
    <property type="project" value="UniProtKB-UniRule"/>
</dbReference>
<dbReference type="eggNOG" id="KOG2379">
    <property type="taxonomic scope" value="Eukaryota"/>
</dbReference>
<dbReference type="Gene3D" id="3.40.50.10130">
    <property type="match status" value="1"/>
</dbReference>
<dbReference type="InterPro" id="IPR006166">
    <property type="entry name" value="ERCC4_domain"/>
</dbReference>
<dbReference type="Gene3D" id="1.10.10.10">
    <property type="entry name" value="Winged helix-like DNA-binding domain superfamily/Winged helix DNA-binding domain"/>
    <property type="match status" value="1"/>
</dbReference>
<dbReference type="InterPro" id="IPR033309">
    <property type="entry name" value="Mus81"/>
</dbReference>
<dbReference type="Pfam" id="PF02732">
    <property type="entry name" value="ERCC4"/>
    <property type="match status" value="1"/>
</dbReference>
<keyword evidence="11 13" id="KW-0234">DNA repair</keyword>
<evidence type="ECO:0000256" key="1">
    <source>
        <dbReference type="ARBA" id="ARBA00001946"/>
    </source>
</evidence>
<dbReference type="CDD" id="cd20074">
    <property type="entry name" value="XPF_nuclease_Mus81"/>
    <property type="match status" value="1"/>
</dbReference>
<dbReference type="InterPro" id="IPR036388">
    <property type="entry name" value="WH-like_DNA-bd_sf"/>
</dbReference>
<feature type="compositionally biased region" description="Polar residues" evidence="14">
    <location>
        <begin position="220"/>
        <end position="231"/>
    </location>
</feature>
<evidence type="ECO:0000256" key="12">
    <source>
        <dbReference type="ARBA" id="ARBA00023242"/>
    </source>
</evidence>
<evidence type="ECO:0000256" key="11">
    <source>
        <dbReference type="ARBA" id="ARBA00023204"/>
    </source>
</evidence>
<evidence type="ECO:0000313" key="16">
    <source>
        <dbReference type="EMBL" id="CCO66080.1"/>
    </source>
</evidence>
<evidence type="ECO:0000256" key="7">
    <source>
        <dbReference type="ARBA" id="ARBA00022763"/>
    </source>
</evidence>
<keyword evidence="5 13" id="KW-0479">Metal-binding</keyword>
<comment type="function">
    <text evidence="13">Interacts with EME1 to form a DNA structure-specific endonuclease with substrate preference for branched DNA structures with a 5'-end at the branch nick. Typical substrates include 3'-flap structures, D-loops, replication forks and nicked Holliday junctions. May be required in mitosis for the processing of stalled or collapsed replication fork intermediates. May be required in meiosis for the repair of meiosis-specific double strand breaks subsequent to single-end invasion (SEI).</text>
</comment>
<dbReference type="GO" id="GO:0005634">
    <property type="term" value="C:nucleus"/>
    <property type="evidence" value="ECO:0007669"/>
    <property type="project" value="UniProtKB-SubCell"/>
</dbReference>
<gene>
    <name evidence="16" type="ORF">Bathy07g00160</name>
</gene>
<dbReference type="EC" id="3.1.22.-" evidence="13"/>
<dbReference type="CDD" id="cd21036">
    <property type="entry name" value="WH_MUS81"/>
    <property type="match status" value="1"/>
</dbReference>
<evidence type="ECO:0000256" key="14">
    <source>
        <dbReference type="SAM" id="MobiDB-lite"/>
    </source>
</evidence>
<evidence type="ECO:0000256" key="9">
    <source>
        <dbReference type="ARBA" id="ARBA00022842"/>
    </source>
</evidence>
<dbReference type="GO" id="GO:0048476">
    <property type="term" value="C:Holliday junction resolvase complex"/>
    <property type="evidence" value="ECO:0007669"/>
    <property type="project" value="UniProtKB-UniRule"/>
</dbReference>
<dbReference type="GO" id="GO:0000727">
    <property type="term" value="P:double-strand break repair via break-induced replication"/>
    <property type="evidence" value="ECO:0007669"/>
    <property type="project" value="UniProtKB-UniRule"/>
</dbReference>
<protein>
    <recommendedName>
        <fullName evidence="13">Crossover junction endonuclease MUS81</fullName>
        <ecNumber evidence="13">3.1.22.-</ecNumber>
    </recommendedName>
</protein>
<dbReference type="InterPro" id="IPR047416">
    <property type="entry name" value="XPF_nuclease_Mus81"/>
</dbReference>
<dbReference type="Gene3D" id="1.10.150.670">
    <property type="entry name" value="Crossover junction endonuclease EME1, DNA-binding domain"/>
    <property type="match status" value="1"/>
</dbReference>
<evidence type="ECO:0000256" key="5">
    <source>
        <dbReference type="ARBA" id="ARBA00022723"/>
    </source>
</evidence>
<feature type="compositionally biased region" description="Basic residues" evidence="14">
    <location>
        <begin position="232"/>
        <end position="242"/>
    </location>
</feature>
<dbReference type="AlphaFoldDB" id="K8F1W0"/>
<dbReference type="RefSeq" id="XP_007511992.1">
    <property type="nucleotide sequence ID" value="XM_007511930.1"/>
</dbReference>
<keyword evidence="6 13" id="KW-0255">Endonuclease</keyword>
<reference evidence="16 17" key="1">
    <citation type="submission" date="2011-10" db="EMBL/GenBank/DDBJ databases">
        <authorList>
            <person name="Genoscope - CEA"/>
        </authorList>
    </citation>
    <scope>NUCLEOTIDE SEQUENCE [LARGE SCALE GENOMIC DNA]</scope>
    <source>
        <strain evidence="16 17">RCC 1105</strain>
    </source>
</reference>
<comment type="cofactor">
    <cofactor evidence="1 13">
        <name>Mg(2+)</name>
        <dbReference type="ChEBI" id="CHEBI:18420"/>
    </cofactor>
</comment>
<evidence type="ECO:0000256" key="6">
    <source>
        <dbReference type="ARBA" id="ARBA00022759"/>
    </source>
</evidence>
<dbReference type="SUPFAM" id="SSF52980">
    <property type="entry name" value="Restriction endonuclease-like"/>
    <property type="match status" value="1"/>
</dbReference>
<evidence type="ECO:0000256" key="2">
    <source>
        <dbReference type="ARBA" id="ARBA00004123"/>
    </source>
</evidence>